<organism evidence="1 2">
    <name type="scientific">Streptomonospora alba</name>
    <dbReference type="NCBI Taxonomy" id="183763"/>
    <lineage>
        <taxon>Bacteria</taxon>
        <taxon>Bacillati</taxon>
        <taxon>Actinomycetota</taxon>
        <taxon>Actinomycetes</taxon>
        <taxon>Streptosporangiales</taxon>
        <taxon>Nocardiopsidaceae</taxon>
        <taxon>Streptomonospora</taxon>
    </lineage>
</organism>
<reference evidence="2" key="1">
    <citation type="journal article" date="2015" name="Chem. Biol.">
        <title>Structure, bioactivity, and resistance mechanism of streptomonomicin, an unusual lasso Peptide from an understudied halophilic actinomycete.</title>
        <authorList>
            <person name="Metelev M."/>
            <person name="Tietz J.I."/>
            <person name="Melby J.O."/>
            <person name="Blair P.M."/>
            <person name="Zhu L."/>
            <person name="Livnat I."/>
            <person name="Severinov K."/>
            <person name="Mitchell D.A."/>
        </authorList>
    </citation>
    <scope>NUCLEOTIDE SEQUENCE [LARGE SCALE GENOMIC DNA]</scope>
    <source>
        <strain evidence="2">YIM 90003</strain>
    </source>
</reference>
<dbReference type="AlphaFoldDB" id="A0A0C2J8R1"/>
<dbReference type="Proteomes" id="UP000031675">
    <property type="component" value="Unassembled WGS sequence"/>
</dbReference>
<sequence length="320" mass="33199">MPRNPQPQYVPLIEVVRSGFGEGVHFGTAVGLSSKGEIGYARGDAHAPMLPRSSAKPFQAAAALRAGAGLEPPQTAIAAGSHSGEPHHVKTVVGMLAEAGLDADALHCPADWPLDRSEHDRLLRAGGTPTRLLMNCSGKHAAMLAACIAREWSIGDYLEPGHPVQELVRQVIEEMCGESVAHTTVDGCGAPQPAVSLAGLARGLQAMARAPESSAESRVLEAMREFPENVAGEGRIDTLLMRRLPGAVAKMGAEGVLAVAAPTGEVAAVKMSDGDPLFRARTIAVLDALEAVGADVDAVGELRASEVRGGGETVGRLRSI</sequence>
<evidence type="ECO:0000313" key="2">
    <source>
        <dbReference type="Proteomes" id="UP000031675"/>
    </source>
</evidence>
<name>A0A0C2J8R1_9ACTN</name>
<protein>
    <submittedName>
        <fullName evidence="1">Asparaginase</fullName>
    </submittedName>
</protein>
<dbReference type="PANTHER" id="PTHR42110">
    <property type="entry name" value="L-ASPARAGINASE, PUTATIVE (AFU_ORTHOLOGUE AFUA_3G11890)-RELATED"/>
    <property type="match status" value="1"/>
</dbReference>
<dbReference type="STRING" id="183763.LP52_16255"/>
<gene>
    <name evidence="1" type="ORF">LP52_16255</name>
</gene>
<dbReference type="RefSeq" id="WP_040274669.1">
    <property type="nucleotide sequence ID" value="NZ_JROO01000031.1"/>
</dbReference>
<dbReference type="OrthoDB" id="9780674at2"/>
<comment type="caution">
    <text evidence="1">The sequence shown here is derived from an EMBL/GenBank/DDBJ whole genome shotgun (WGS) entry which is preliminary data.</text>
</comment>
<keyword evidence="2" id="KW-1185">Reference proteome</keyword>
<dbReference type="Pfam" id="PF06089">
    <property type="entry name" value="Asparaginase_II"/>
    <property type="match status" value="1"/>
</dbReference>
<proteinExistence type="predicted"/>
<accession>A0A0C2J8R1</accession>
<evidence type="ECO:0000313" key="1">
    <source>
        <dbReference type="EMBL" id="KIH97896.1"/>
    </source>
</evidence>
<dbReference type="InterPro" id="IPR010349">
    <property type="entry name" value="Asparaginase_II"/>
</dbReference>
<dbReference type="PANTHER" id="PTHR42110:SF1">
    <property type="entry name" value="L-ASPARAGINASE, PUTATIVE (AFU_ORTHOLOGUE AFUA_3G11890)-RELATED"/>
    <property type="match status" value="1"/>
</dbReference>
<dbReference type="EMBL" id="JROO01000031">
    <property type="protein sequence ID" value="KIH97896.1"/>
    <property type="molecule type" value="Genomic_DNA"/>
</dbReference>